<keyword evidence="3" id="KW-0064">Aspartyl protease</keyword>
<dbReference type="Pfam" id="PF01750">
    <property type="entry name" value="HycI"/>
    <property type="match status" value="1"/>
</dbReference>
<keyword evidence="4 5" id="KW-0378">Hydrolase</keyword>
<keyword evidence="2" id="KW-0645">Protease</keyword>
<dbReference type="SUPFAM" id="SSF53163">
    <property type="entry name" value="HybD-like"/>
    <property type="match status" value="1"/>
</dbReference>
<dbReference type="AlphaFoldDB" id="A0A7C6A961"/>
<dbReference type="InterPro" id="IPR023430">
    <property type="entry name" value="Pept_HybD-like_dom_sf"/>
</dbReference>
<evidence type="ECO:0000256" key="2">
    <source>
        <dbReference type="ARBA" id="ARBA00022670"/>
    </source>
</evidence>
<dbReference type="InterPro" id="IPR000671">
    <property type="entry name" value="Peptidase_A31"/>
</dbReference>
<evidence type="ECO:0000256" key="4">
    <source>
        <dbReference type="ARBA" id="ARBA00022801"/>
    </source>
</evidence>
<dbReference type="EMBL" id="DTLI01000075">
    <property type="protein sequence ID" value="HHS51826.1"/>
    <property type="molecule type" value="Genomic_DNA"/>
</dbReference>
<dbReference type="PANTHER" id="PTHR30302:SF1">
    <property type="entry name" value="HYDROGENASE 2 MATURATION PROTEASE"/>
    <property type="match status" value="1"/>
</dbReference>
<dbReference type="GO" id="GO:0016485">
    <property type="term" value="P:protein processing"/>
    <property type="evidence" value="ECO:0007669"/>
    <property type="project" value="TreeGrafter"/>
</dbReference>
<name>A0A7C6A961_UNCW3</name>
<reference evidence="5" key="1">
    <citation type="journal article" date="2020" name="mSystems">
        <title>Genome- and Community-Level Interaction Insights into Carbon Utilization and Element Cycling Functions of Hydrothermarchaeota in Hydrothermal Sediment.</title>
        <authorList>
            <person name="Zhou Z."/>
            <person name="Liu Y."/>
            <person name="Xu W."/>
            <person name="Pan J."/>
            <person name="Luo Z.H."/>
            <person name="Li M."/>
        </authorList>
    </citation>
    <scope>NUCLEOTIDE SEQUENCE [LARGE SCALE GENOMIC DNA]</scope>
    <source>
        <strain evidence="5">SpSt-876</strain>
    </source>
</reference>
<dbReference type="PANTHER" id="PTHR30302">
    <property type="entry name" value="HYDROGENASE 1 MATURATION PROTEASE"/>
    <property type="match status" value="1"/>
</dbReference>
<sequence>MPNTLSKIFLPAAQLKSRHYPKAPRLRLKSLRKDKRKNGNKKVLILGVGNRLRGDDAIGCLIADELKKEDGVSVIDCGTTPENFIDKVCSLNPNQVLIVDACDFKAEPGQFKIFPESEIEKIEQNLISTHTLPLSLSVALIKKQVDGQIQLLGVQPGNLNFSGELSPQLKKAKDRIVKYIKDLIKKNERR</sequence>
<comment type="caution">
    <text evidence="5">The sequence shown here is derived from an EMBL/GenBank/DDBJ whole genome shotgun (WGS) entry which is preliminary data.</text>
</comment>
<comment type="similarity">
    <text evidence="1">Belongs to the peptidase A31 family.</text>
</comment>
<dbReference type="Gene3D" id="3.40.50.1450">
    <property type="entry name" value="HybD-like"/>
    <property type="match status" value="1"/>
</dbReference>
<protein>
    <submittedName>
        <fullName evidence="5">Hydrogenase maturation peptidase HycI</fullName>
        <ecNumber evidence="5">3.4.23.51</ecNumber>
    </submittedName>
</protein>
<dbReference type="CDD" id="cd06067">
    <property type="entry name" value="H2MP_MemB-H2evol"/>
    <property type="match status" value="1"/>
</dbReference>
<dbReference type="PRINTS" id="PR00446">
    <property type="entry name" value="HYDRGNUPTAKE"/>
</dbReference>
<dbReference type="EC" id="3.4.23.51" evidence="5"/>
<dbReference type="GO" id="GO:0004190">
    <property type="term" value="F:aspartic-type endopeptidase activity"/>
    <property type="evidence" value="ECO:0007669"/>
    <property type="project" value="UniProtKB-KW"/>
</dbReference>
<dbReference type="InterPro" id="IPR004420">
    <property type="entry name" value="Pept_A31_hyd_mat_HycI"/>
</dbReference>
<evidence type="ECO:0000256" key="1">
    <source>
        <dbReference type="ARBA" id="ARBA00006814"/>
    </source>
</evidence>
<dbReference type="NCBIfam" id="TIGR00072">
    <property type="entry name" value="hydrog_prot"/>
    <property type="match status" value="1"/>
</dbReference>
<accession>A0A7C6A961</accession>
<proteinExistence type="inferred from homology"/>
<gene>
    <name evidence="5" type="primary">hycI</name>
    <name evidence="5" type="ORF">ENW73_03020</name>
</gene>
<dbReference type="NCBIfam" id="TIGR00142">
    <property type="entry name" value="hycI"/>
    <property type="match status" value="1"/>
</dbReference>
<evidence type="ECO:0000313" key="5">
    <source>
        <dbReference type="EMBL" id="HHS51826.1"/>
    </source>
</evidence>
<dbReference type="GO" id="GO:0008047">
    <property type="term" value="F:enzyme activator activity"/>
    <property type="evidence" value="ECO:0007669"/>
    <property type="project" value="InterPro"/>
</dbReference>
<evidence type="ECO:0000256" key="3">
    <source>
        <dbReference type="ARBA" id="ARBA00022750"/>
    </source>
</evidence>
<organism evidence="5">
    <name type="scientific">candidate division WOR-3 bacterium</name>
    <dbReference type="NCBI Taxonomy" id="2052148"/>
    <lineage>
        <taxon>Bacteria</taxon>
        <taxon>Bacteria division WOR-3</taxon>
    </lineage>
</organism>